<name>A0A7G5BUY6_9BACL</name>
<keyword evidence="2" id="KW-0808">Transferase</keyword>
<dbReference type="EMBL" id="CP041969">
    <property type="protein sequence ID" value="QMV40770.1"/>
    <property type="molecule type" value="Genomic_DNA"/>
</dbReference>
<dbReference type="AlphaFoldDB" id="A0A7G5BUY6"/>
<proteinExistence type="predicted"/>
<dbReference type="KEGG" id="cchl:FPL14_05800"/>
<dbReference type="Proteomes" id="UP000515679">
    <property type="component" value="Chromosome"/>
</dbReference>
<organism evidence="2 3">
    <name type="scientific">Cohnella cholangitidis</name>
    <dbReference type="NCBI Taxonomy" id="2598458"/>
    <lineage>
        <taxon>Bacteria</taxon>
        <taxon>Bacillati</taxon>
        <taxon>Bacillota</taxon>
        <taxon>Bacilli</taxon>
        <taxon>Bacillales</taxon>
        <taxon>Paenibacillaceae</taxon>
        <taxon>Cohnella</taxon>
    </lineage>
</organism>
<evidence type="ECO:0000313" key="3">
    <source>
        <dbReference type="Proteomes" id="UP000515679"/>
    </source>
</evidence>
<evidence type="ECO:0000313" key="2">
    <source>
        <dbReference type="EMBL" id="QMV40770.1"/>
    </source>
</evidence>
<reference evidence="2 3" key="1">
    <citation type="submission" date="2019-07" db="EMBL/GenBank/DDBJ databases">
        <authorList>
            <person name="Kim J.K."/>
            <person name="Cheong H.-M."/>
            <person name="Choi Y."/>
            <person name="Hwang K.J."/>
            <person name="Lee S."/>
            <person name="Choi C."/>
        </authorList>
    </citation>
    <scope>NUCLEOTIDE SEQUENCE [LARGE SCALE GENOMIC DNA]</scope>
    <source>
        <strain evidence="2 3">KS 22</strain>
    </source>
</reference>
<dbReference type="GO" id="GO:0016740">
    <property type="term" value="F:transferase activity"/>
    <property type="evidence" value="ECO:0007669"/>
    <property type="project" value="UniProtKB-KW"/>
</dbReference>
<feature type="region of interest" description="Disordered" evidence="1">
    <location>
        <begin position="1"/>
        <end position="21"/>
    </location>
</feature>
<dbReference type="Gene3D" id="3.40.50.2000">
    <property type="entry name" value="Glycogen Phosphorylase B"/>
    <property type="match status" value="1"/>
</dbReference>
<gene>
    <name evidence="2" type="ORF">FPL14_05800</name>
</gene>
<evidence type="ECO:0000256" key="1">
    <source>
        <dbReference type="SAM" id="MobiDB-lite"/>
    </source>
</evidence>
<accession>A0A7G5BUY6</accession>
<dbReference type="SUPFAM" id="SSF53756">
    <property type="entry name" value="UDP-Glycosyltransferase/glycogen phosphorylase"/>
    <property type="match status" value="1"/>
</dbReference>
<keyword evidence="3" id="KW-1185">Reference proteome</keyword>
<dbReference type="RefSeq" id="WP_182302127.1">
    <property type="nucleotide sequence ID" value="NZ_CP041969.1"/>
</dbReference>
<protein>
    <submittedName>
        <fullName evidence="2">Glycosyltransferase family 4 protein</fullName>
    </submittedName>
</protein>
<sequence>MALRKKQRLRKQKHRSGRTIRSVRHHSDAFQRGKIDGFHRGKEDGFAQGQSMARTMMENTAVESVDPPHPAMDVLVITAGMIPSLEIGIVQPLDALKNRENLQFEVKQEHEVSKEMIAAAKTVVFLRNVEPAAYTLLEWAKGMRKRTVYVIDDNFLEIQPTTPVGLYYSNPVLRDTFIKFLTSADIVKVDAPDLGAYIERKFNRKVVYFPASVDFDWLDQQPRRDKEIGPIVIGYEGGAKDEDFAPVVPALKKILDYYGGFVRMEFYGYIPAALADHPSVKYDEGGLDYKSFMQKLNQCNWDIGLAPLGDNIFNKGKTNNKFREYGACRIPGIYSNSPVYAQWITHGDNGFLVPHTEKGWFEGIREMIENPSMRINIRENAETSARVHFSLNTCIDNWKNTILET</sequence>